<evidence type="ECO:0000313" key="2">
    <source>
        <dbReference type="Proteomes" id="UP000594454"/>
    </source>
</evidence>
<evidence type="ECO:0000313" key="1">
    <source>
        <dbReference type="EMBL" id="CAD7081358.1"/>
    </source>
</evidence>
<dbReference type="Proteomes" id="UP000594454">
    <property type="component" value="Chromosome 2"/>
</dbReference>
<protein>
    <submittedName>
        <fullName evidence="1">Uncharacterized protein</fullName>
    </submittedName>
</protein>
<keyword evidence="2" id="KW-1185">Reference proteome</keyword>
<dbReference type="InParanoid" id="A0A7R8UI74"/>
<organism evidence="1 2">
    <name type="scientific">Hermetia illucens</name>
    <name type="common">Black soldier fly</name>
    <dbReference type="NCBI Taxonomy" id="343691"/>
    <lineage>
        <taxon>Eukaryota</taxon>
        <taxon>Metazoa</taxon>
        <taxon>Ecdysozoa</taxon>
        <taxon>Arthropoda</taxon>
        <taxon>Hexapoda</taxon>
        <taxon>Insecta</taxon>
        <taxon>Pterygota</taxon>
        <taxon>Neoptera</taxon>
        <taxon>Endopterygota</taxon>
        <taxon>Diptera</taxon>
        <taxon>Brachycera</taxon>
        <taxon>Stratiomyomorpha</taxon>
        <taxon>Stratiomyidae</taxon>
        <taxon>Hermetiinae</taxon>
        <taxon>Hermetia</taxon>
    </lineage>
</organism>
<proteinExistence type="predicted"/>
<sequence length="69" mass="8018">MRGLMPMYIKPTSHAKISAGSRMNNQKCGVIGFREQKKCYVGATFENEIDLKKNWRHHLQSLRNPSKKQ</sequence>
<name>A0A7R8UI74_HERIL</name>
<gene>
    <name evidence="1" type="ORF">HERILL_LOCUS4471</name>
</gene>
<reference evidence="1 2" key="1">
    <citation type="submission" date="2020-11" db="EMBL/GenBank/DDBJ databases">
        <authorList>
            <person name="Wallbank WR R."/>
            <person name="Pardo Diaz C."/>
            <person name="Kozak K."/>
            <person name="Martin S."/>
            <person name="Jiggins C."/>
            <person name="Moest M."/>
            <person name="Warren A I."/>
            <person name="Generalovic N T."/>
            <person name="Byers J.R.P. K."/>
            <person name="Montejo-Kovacevich G."/>
            <person name="Yen C E."/>
        </authorList>
    </citation>
    <scope>NUCLEOTIDE SEQUENCE [LARGE SCALE GENOMIC DNA]</scope>
</reference>
<dbReference type="EMBL" id="LR899010">
    <property type="protein sequence ID" value="CAD7081358.1"/>
    <property type="molecule type" value="Genomic_DNA"/>
</dbReference>
<dbReference type="AlphaFoldDB" id="A0A7R8UI74"/>
<accession>A0A7R8UI74</accession>